<evidence type="ECO:0000313" key="1">
    <source>
        <dbReference type="EMBL" id="QGX04048.1"/>
    </source>
</evidence>
<protein>
    <submittedName>
        <fullName evidence="1">Uncharacterized protein</fullName>
    </submittedName>
</protein>
<name>A0A650GDU4_9GAMM</name>
<keyword evidence="2" id="KW-1185">Reference proteome</keyword>
<proteinExistence type="predicted"/>
<evidence type="ECO:0000313" key="2">
    <source>
        <dbReference type="Proteomes" id="UP000234271"/>
    </source>
</evidence>
<reference evidence="2" key="1">
    <citation type="submission" date="2016-12" db="EMBL/GenBank/DDBJ databases">
        <title>Complete Genome Sequence of Beggiatoa leptomitiformis D-401.</title>
        <authorList>
            <person name="Fomenkov A."/>
            <person name="Vincze T."/>
            <person name="Grabovich M."/>
            <person name="Anton B.P."/>
            <person name="Dubinina G."/>
            <person name="Orlova M."/>
            <person name="Belousova E."/>
            <person name="Roberts R.J."/>
        </authorList>
    </citation>
    <scope>NUCLEOTIDE SEQUENCE [LARGE SCALE GENOMIC DNA]</scope>
    <source>
        <strain evidence="2">D-401</strain>
    </source>
</reference>
<dbReference type="EMBL" id="CP018889">
    <property type="protein sequence ID" value="QGX04048.1"/>
    <property type="molecule type" value="Genomic_DNA"/>
</dbReference>
<dbReference type="Proteomes" id="UP000234271">
    <property type="component" value="Chromosome"/>
</dbReference>
<dbReference type="RefSeq" id="WP_161575427.1">
    <property type="nucleotide sequence ID" value="NZ_CP012373.2"/>
</dbReference>
<organism evidence="1 2">
    <name type="scientific">Beggiatoa leptomitoformis</name>
    <dbReference type="NCBI Taxonomy" id="288004"/>
    <lineage>
        <taxon>Bacteria</taxon>
        <taxon>Pseudomonadati</taxon>
        <taxon>Pseudomonadota</taxon>
        <taxon>Gammaproteobacteria</taxon>
        <taxon>Thiotrichales</taxon>
        <taxon>Thiotrichaceae</taxon>
        <taxon>Beggiatoa</taxon>
    </lineage>
</organism>
<dbReference type="AlphaFoldDB" id="A0A650GDU4"/>
<gene>
    <name evidence="1" type="ORF">BLE401_18480</name>
</gene>
<sequence>MTYSTDFRKKVLLVTKLCLVTSIRRTGRLPLGRNPKTSHVGMGKR</sequence>
<accession>A0A650GDU4</accession>